<feature type="chain" id="PRO_5032534348" evidence="1">
    <location>
        <begin position="22"/>
        <end position="134"/>
    </location>
</feature>
<dbReference type="AlphaFoldDB" id="A0A850Q4K6"/>
<protein>
    <submittedName>
        <fullName evidence="2">DUF5333 domain-containing protein</fullName>
    </submittedName>
</protein>
<organism evidence="2 5">
    <name type="scientific">Donghicola mangrovi</name>
    <dbReference type="NCBI Taxonomy" id="2729614"/>
    <lineage>
        <taxon>Bacteria</taxon>
        <taxon>Pseudomonadati</taxon>
        <taxon>Pseudomonadota</taxon>
        <taxon>Alphaproteobacteria</taxon>
        <taxon>Rhodobacterales</taxon>
        <taxon>Roseobacteraceae</taxon>
        <taxon>Donghicola</taxon>
    </lineage>
</organism>
<name>A0A850Q4K6_9RHOB</name>
<keyword evidence="4" id="KW-1185">Reference proteome</keyword>
<evidence type="ECO:0000313" key="2">
    <source>
        <dbReference type="EMBL" id="NVO23883.1"/>
    </source>
</evidence>
<dbReference type="EMBL" id="JABCJD010000003">
    <property type="protein sequence ID" value="NVO27417.1"/>
    <property type="molecule type" value="Genomic_DNA"/>
</dbReference>
<dbReference type="Pfam" id="PF17267">
    <property type="entry name" value="DUF5333"/>
    <property type="match status" value="1"/>
</dbReference>
<gene>
    <name evidence="3" type="ORF">HJ526_08310</name>
    <name evidence="2" type="ORF">HJ536_11010</name>
</gene>
<comment type="caution">
    <text evidence="2">The sequence shown here is derived from an EMBL/GenBank/DDBJ whole genome shotgun (WGS) entry which is preliminary data.</text>
</comment>
<evidence type="ECO:0000313" key="5">
    <source>
        <dbReference type="Proteomes" id="UP000592216"/>
    </source>
</evidence>
<sequence>MRGVKAGFFIAALFAAGAAQARVPLAEVKPINDGLTAVAIADHIRIKCDDISARLVVAWRYIGQLEDQAKAMGYTDDEIEHFVTDKKEKKRVAALAADYIRAHNADPKDPATLCALGRAEIAAGSSIGQLLREN</sequence>
<dbReference type="EMBL" id="JABCJE010000004">
    <property type="protein sequence ID" value="NVO23883.1"/>
    <property type="molecule type" value="Genomic_DNA"/>
</dbReference>
<dbReference type="Proteomes" id="UP000592216">
    <property type="component" value="Unassembled WGS sequence"/>
</dbReference>
<dbReference type="InterPro" id="IPR020349">
    <property type="entry name" value="Uncharacterised_14.7kDa"/>
</dbReference>
<evidence type="ECO:0000256" key="1">
    <source>
        <dbReference type="SAM" id="SignalP"/>
    </source>
</evidence>
<proteinExistence type="predicted"/>
<accession>A0A850Q4K6</accession>
<keyword evidence="1" id="KW-0732">Signal</keyword>
<evidence type="ECO:0000313" key="3">
    <source>
        <dbReference type="EMBL" id="NVO27417.1"/>
    </source>
</evidence>
<feature type="signal peptide" evidence="1">
    <location>
        <begin position="1"/>
        <end position="21"/>
    </location>
</feature>
<reference evidence="4 5" key="1">
    <citation type="submission" date="2020-04" db="EMBL/GenBank/DDBJ databases">
        <title>Donghicola sp., a member of the Rhodobacteraceae family isolated from mangrove forest in Thailand.</title>
        <authorList>
            <person name="Charoenyingcharoen P."/>
            <person name="Yukphan P."/>
        </authorList>
    </citation>
    <scope>NUCLEOTIDE SEQUENCE [LARGE SCALE GENOMIC DNA]</scope>
    <source>
        <strain evidence="2 5">B5-SW-15</strain>
        <strain evidence="3 4">C2-DW-16</strain>
    </source>
</reference>
<dbReference type="Proteomes" id="UP000523601">
    <property type="component" value="Unassembled WGS sequence"/>
</dbReference>
<evidence type="ECO:0000313" key="4">
    <source>
        <dbReference type="Proteomes" id="UP000523601"/>
    </source>
</evidence>